<accession>A0A840MNT4</accession>
<evidence type="ECO:0000256" key="1">
    <source>
        <dbReference type="ARBA" id="ARBA00002274"/>
    </source>
</evidence>
<evidence type="ECO:0000313" key="14">
    <source>
        <dbReference type="EMBL" id="MBB5018412.1"/>
    </source>
</evidence>
<dbReference type="GO" id="GO:0009245">
    <property type="term" value="P:lipid A biosynthetic process"/>
    <property type="evidence" value="ECO:0007669"/>
    <property type="project" value="UniProtKB-UniRule"/>
</dbReference>
<keyword evidence="9 13" id="KW-0418">Kinase</keyword>
<dbReference type="InterPro" id="IPR003758">
    <property type="entry name" value="LpxK"/>
</dbReference>
<keyword evidence="6 13" id="KW-0441">Lipid A biosynthesis</keyword>
<dbReference type="AlphaFoldDB" id="A0A840MNT4"/>
<comment type="similarity">
    <text evidence="13">Belongs to the LpxK family.</text>
</comment>
<protein>
    <recommendedName>
        <fullName evidence="4 13">Tetraacyldisaccharide 4'-kinase</fullName>
        <ecNumber evidence="3 13">2.7.1.130</ecNumber>
    </recommendedName>
    <alternativeName>
        <fullName evidence="12 13">Lipid A 4'-kinase</fullName>
    </alternativeName>
</protein>
<evidence type="ECO:0000256" key="9">
    <source>
        <dbReference type="ARBA" id="ARBA00022777"/>
    </source>
</evidence>
<keyword evidence="11 13" id="KW-0443">Lipid metabolism</keyword>
<dbReference type="Pfam" id="PF02606">
    <property type="entry name" value="LpxK"/>
    <property type="match status" value="1"/>
</dbReference>
<evidence type="ECO:0000256" key="13">
    <source>
        <dbReference type="HAMAP-Rule" id="MF_00409"/>
    </source>
</evidence>
<evidence type="ECO:0000256" key="3">
    <source>
        <dbReference type="ARBA" id="ARBA00012071"/>
    </source>
</evidence>
<evidence type="ECO:0000256" key="2">
    <source>
        <dbReference type="ARBA" id="ARBA00004870"/>
    </source>
</evidence>
<evidence type="ECO:0000256" key="12">
    <source>
        <dbReference type="ARBA" id="ARBA00029757"/>
    </source>
</evidence>
<dbReference type="GO" id="GO:0009244">
    <property type="term" value="P:lipopolysaccharide core region biosynthetic process"/>
    <property type="evidence" value="ECO:0007669"/>
    <property type="project" value="TreeGrafter"/>
</dbReference>
<dbReference type="NCBIfam" id="TIGR00682">
    <property type="entry name" value="lpxK"/>
    <property type="match status" value="1"/>
</dbReference>
<proteinExistence type="inferred from homology"/>
<dbReference type="Proteomes" id="UP000575898">
    <property type="component" value="Unassembled WGS sequence"/>
</dbReference>
<comment type="function">
    <text evidence="1 13">Transfers the gamma-phosphate of ATP to the 4'-position of a tetraacyldisaccharide 1-phosphate intermediate (termed DS-1-P) to form tetraacyldisaccharide 1,4'-bis-phosphate (lipid IVA).</text>
</comment>
<dbReference type="EC" id="2.7.1.130" evidence="3 13"/>
<evidence type="ECO:0000256" key="11">
    <source>
        <dbReference type="ARBA" id="ARBA00023098"/>
    </source>
</evidence>
<comment type="pathway">
    <text evidence="2 13">Glycolipid biosynthesis; lipid IV(A) biosynthesis; lipid IV(A) from (3R)-3-hydroxytetradecanoyl-[acyl-carrier-protein] and UDP-N-acetyl-alpha-D-glucosamine: step 6/6.</text>
</comment>
<comment type="catalytic activity">
    <reaction evidence="13">
        <text>a lipid A disaccharide + ATP = a lipid IVA + ADP + H(+)</text>
        <dbReference type="Rhea" id="RHEA:67840"/>
        <dbReference type="ChEBI" id="CHEBI:15378"/>
        <dbReference type="ChEBI" id="CHEBI:30616"/>
        <dbReference type="ChEBI" id="CHEBI:176343"/>
        <dbReference type="ChEBI" id="CHEBI:176425"/>
        <dbReference type="ChEBI" id="CHEBI:456216"/>
        <dbReference type="EC" id="2.7.1.130"/>
    </reaction>
</comment>
<keyword evidence="5 13" id="KW-0444">Lipid biosynthesis</keyword>
<evidence type="ECO:0000256" key="7">
    <source>
        <dbReference type="ARBA" id="ARBA00022679"/>
    </source>
</evidence>
<evidence type="ECO:0000256" key="10">
    <source>
        <dbReference type="ARBA" id="ARBA00022840"/>
    </source>
</evidence>
<dbReference type="PANTHER" id="PTHR42724:SF1">
    <property type="entry name" value="TETRAACYLDISACCHARIDE 4'-KINASE, MITOCHONDRIAL-RELATED"/>
    <property type="match status" value="1"/>
</dbReference>
<evidence type="ECO:0000256" key="8">
    <source>
        <dbReference type="ARBA" id="ARBA00022741"/>
    </source>
</evidence>
<dbReference type="GO" id="GO:0005886">
    <property type="term" value="C:plasma membrane"/>
    <property type="evidence" value="ECO:0007669"/>
    <property type="project" value="TreeGrafter"/>
</dbReference>
<sequence>MSLIDTLWYRSSILATPLFPLTLLFGGVASIRKGLFKIGLLKSTKMPVPVVIIGNISVGGAGKTPLTIHLANALSKMGFQPGIVSRGYGGQADQPCLVQSDSDTLIVGDEPVLMARHCPCPIVVGADRVAAAQHLLQLYPTCNVILCDDGLQHYRLQRDIELCVIDTARGFGNGLLLPAGPLREPPRRLKEVSAIVLNGAGPLPHATQSPVFRMKLAGQTFQQLTNPAHQAQADFFTGKRVAAVAGIGNPQRFFDTLQAMGLAPTCHPFPDHHRFSAQDLALPEADIIIMTEKDAVKCCGAKDVRIWTLPVSATIEPDLADFMAEKLRNLHGCKVA</sequence>
<organism evidence="14 15">
    <name type="scientific">Chitinivorax tropicus</name>
    <dbReference type="NCBI Taxonomy" id="714531"/>
    <lineage>
        <taxon>Bacteria</taxon>
        <taxon>Pseudomonadati</taxon>
        <taxon>Pseudomonadota</taxon>
        <taxon>Betaproteobacteria</taxon>
        <taxon>Chitinivorax</taxon>
    </lineage>
</organism>
<gene>
    <name evidence="13" type="primary">lpxK</name>
    <name evidence="14" type="ORF">HNQ59_001700</name>
</gene>
<dbReference type="GO" id="GO:0005524">
    <property type="term" value="F:ATP binding"/>
    <property type="evidence" value="ECO:0007669"/>
    <property type="project" value="UniProtKB-UniRule"/>
</dbReference>
<comment type="caution">
    <text evidence="14">The sequence shown here is derived from an EMBL/GenBank/DDBJ whole genome shotgun (WGS) entry which is preliminary data.</text>
</comment>
<evidence type="ECO:0000313" key="15">
    <source>
        <dbReference type="Proteomes" id="UP000575898"/>
    </source>
</evidence>
<feature type="binding site" evidence="13">
    <location>
        <begin position="57"/>
        <end position="64"/>
    </location>
    <ligand>
        <name>ATP</name>
        <dbReference type="ChEBI" id="CHEBI:30616"/>
    </ligand>
</feature>
<dbReference type="InterPro" id="IPR027417">
    <property type="entry name" value="P-loop_NTPase"/>
</dbReference>
<evidence type="ECO:0000256" key="5">
    <source>
        <dbReference type="ARBA" id="ARBA00022516"/>
    </source>
</evidence>
<evidence type="ECO:0000256" key="6">
    <source>
        <dbReference type="ARBA" id="ARBA00022556"/>
    </source>
</evidence>
<dbReference type="HAMAP" id="MF_00409">
    <property type="entry name" value="LpxK"/>
    <property type="match status" value="1"/>
</dbReference>
<dbReference type="RefSeq" id="WP_184037650.1">
    <property type="nucleotide sequence ID" value="NZ_JACHHY010000008.1"/>
</dbReference>
<reference evidence="14 15" key="1">
    <citation type="submission" date="2020-08" db="EMBL/GenBank/DDBJ databases">
        <title>Genomic Encyclopedia of Type Strains, Phase IV (KMG-IV): sequencing the most valuable type-strain genomes for metagenomic binning, comparative biology and taxonomic classification.</title>
        <authorList>
            <person name="Goeker M."/>
        </authorList>
    </citation>
    <scope>NUCLEOTIDE SEQUENCE [LARGE SCALE GENOMIC DNA]</scope>
    <source>
        <strain evidence="14 15">DSM 27165</strain>
    </source>
</reference>
<name>A0A840MNT4_9PROT</name>
<keyword evidence="15" id="KW-1185">Reference proteome</keyword>
<dbReference type="UniPathway" id="UPA00359">
    <property type="reaction ID" value="UER00482"/>
</dbReference>
<keyword evidence="10 13" id="KW-0067">ATP-binding</keyword>
<keyword evidence="7 13" id="KW-0808">Transferase</keyword>
<dbReference type="PANTHER" id="PTHR42724">
    <property type="entry name" value="TETRAACYLDISACCHARIDE 4'-KINASE"/>
    <property type="match status" value="1"/>
</dbReference>
<dbReference type="GO" id="GO:0009029">
    <property type="term" value="F:lipid-A 4'-kinase activity"/>
    <property type="evidence" value="ECO:0007669"/>
    <property type="project" value="UniProtKB-UniRule"/>
</dbReference>
<keyword evidence="8 13" id="KW-0547">Nucleotide-binding</keyword>
<dbReference type="EMBL" id="JACHHY010000008">
    <property type="protein sequence ID" value="MBB5018412.1"/>
    <property type="molecule type" value="Genomic_DNA"/>
</dbReference>
<evidence type="ECO:0000256" key="4">
    <source>
        <dbReference type="ARBA" id="ARBA00016436"/>
    </source>
</evidence>
<dbReference type="SUPFAM" id="SSF52540">
    <property type="entry name" value="P-loop containing nucleoside triphosphate hydrolases"/>
    <property type="match status" value="1"/>
</dbReference>